<keyword evidence="1" id="KW-0547">Nucleotide-binding</keyword>
<keyword evidence="1" id="KW-0418">Kinase</keyword>
<feature type="region of interest" description="Disordered" evidence="2">
    <location>
        <begin position="1"/>
        <end position="21"/>
    </location>
</feature>
<dbReference type="InterPro" id="IPR002498">
    <property type="entry name" value="PInositol-4-P-4/5-kinase_core"/>
</dbReference>
<organism evidence="4 5">
    <name type="scientific">Rhizoclosmatium globosum</name>
    <dbReference type="NCBI Taxonomy" id="329046"/>
    <lineage>
        <taxon>Eukaryota</taxon>
        <taxon>Fungi</taxon>
        <taxon>Fungi incertae sedis</taxon>
        <taxon>Chytridiomycota</taxon>
        <taxon>Chytridiomycota incertae sedis</taxon>
        <taxon>Chytridiomycetes</taxon>
        <taxon>Chytridiales</taxon>
        <taxon>Chytriomycetaceae</taxon>
        <taxon>Rhizoclosmatium</taxon>
    </lineage>
</organism>
<dbReference type="Gene3D" id="3.30.800.10">
    <property type="entry name" value="Phosphatidylinositol Phosphate Kinase II Beta"/>
    <property type="match status" value="1"/>
</dbReference>
<dbReference type="Gene3D" id="3.30.810.10">
    <property type="entry name" value="2-Layer Sandwich"/>
    <property type="match status" value="1"/>
</dbReference>
<evidence type="ECO:0000256" key="2">
    <source>
        <dbReference type="SAM" id="MobiDB-lite"/>
    </source>
</evidence>
<feature type="compositionally biased region" description="Low complexity" evidence="2">
    <location>
        <begin position="335"/>
        <end position="345"/>
    </location>
</feature>
<protein>
    <submittedName>
        <fullName evidence="4">SAICAR synthase-like protein</fullName>
    </submittedName>
</protein>
<evidence type="ECO:0000313" key="4">
    <source>
        <dbReference type="EMBL" id="ORY40954.1"/>
    </source>
</evidence>
<dbReference type="Pfam" id="PF01504">
    <property type="entry name" value="PIP5K"/>
    <property type="match status" value="2"/>
</dbReference>
<dbReference type="Proteomes" id="UP000193642">
    <property type="component" value="Unassembled WGS sequence"/>
</dbReference>
<evidence type="ECO:0000259" key="3">
    <source>
        <dbReference type="PROSITE" id="PS51455"/>
    </source>
</evidence>
<dbReference type="GO" id="GO:0005524">
    <property type="term" value="F:ATP binding"/>
    <property type="evidence" value="ECO:0007669"/>
    <property type="project" value="UniProtKB-UniRule"/>
</dbReference>
<dbReference type="InterPro" id="IPR027483">
    <property type="entry name" value="PInositol-4-P-4/5-kinase_C_sf"/>
</dbReference>
<dbReference type="SMART" id="SM00330">
    <property type="entry name" value="PIPKc"/>
    <property type="match status" value="1"/>
</dbReference>
<keyword evidence="1" id="KW-0067">ATP-binding</keyword>
<gene>
    <name evidence="4" type="ORF">BCR33DRAFT_719067</name>
</gene>
<dbReference type="EMBL" id="MCGO01000033">
    <property type="protein sequence ID" value="ORY40954.1"/>
    <property type="molecule type" value="Genomic_DNA"/>
</dbReference>
<dbReference type="OrthoDB" id="20783at2759"/>
<dbReference type="PANTHER" id="PTHR23086:SF8">
    <property type="entry name" value="PHOSPHATIDYLINOSITOL 5-PHOSPHATE 4-KINASE, ISOFORM A"/>
    <property type="match status" value="1"/>
</dbReference>
<dbReference type="GO" id="GO:0005886">
    <property type="term" value="C:plasma membrane"/>
    <property type="evidence" value="ECO:0007669"/>
    <property type="project" value="TreeGrafter"/>
</dbReference>
<dbReference type="SUPFAM" id="SSF56104">
    <property type="entry name" value="SAICAR synthase-like"/>
    <property type="match status" value="1"/>
</dbReference>
<dbReference type="PANTHER" id="PTHR23086">
    <property type="entry name" value="PHOSPHATIDYLINOSITOL-4-PHOSPHATE 5-KINASE"/>
    <property type="match status" value="1"/>
</dbReference>
<reference evidence="4 5" key="1">
    <citation type="submission" date="2016-07" db="EMBL/GenBank/DDBJ databases">
        <title>Pervasive Adenine N6-methylation of Active Genes in Fungi.</title>
        <authorList>
            <consortium name="DOE Joint Genome Institute"/>
            <person name="Mondo S.J."/>
            <person name="Dannebaum R.O."/>
            <person name="Kuo R.C."/>
            <person name="Labutti K."/>
            <person name="Haridas S."/>
            <person name="Kuo A."/>
            <person name="Salamov A."/>
            <person name="Ahrendt S.R."/>
            <person name="Lipzen A."/>
            <person name="Sullivan W."/>
            <person name="Andreopoulos W.B."/>
            <person name="Clum A."/>
            <person name="Lindquist E."/>
            <person name="Daum C."/>
            <person name="Ramamoorthy G.K."/>
            <person name="Gryganskyi A."/>
            <person name="Culley D."/>
            <person name="Magnuson J.K."/>
            <person name="James T.Y."/>
            <person name="O'Malley M.A."/>
            <person name="Stajich J.E."/>
            <person name="Spatafora J.W."/>
            <person name="Visel A."/>
            <person name="Grigoriev I.V."/>
        </authorList>
    </citation>
    <scope>NUCLEOTIDE SEQUENCE [LARGE SCALE GENOMIC DNA]</scope>
    <source>
        <strain evidence="4 5">JEL800</strain>
    </source>
</reference>
<accession>A0A1Y2C239</accession>
<sequence length="450" mass="51196">MAAEPDSYPADTYTTPVYPTKTPPRRSTYHVWEQNNIDGVIVEEQVEVNIPFRNSFRHSLMRRSRHSTGEGGTSTPTSPRWGPSDNMAVGTPVKEGHANYLLMYDMLTGIRVSVSRVTTRPDRLLEDADYSAAHKLAFDVAGNEMMPKAIYDFKFKDYAPWVFRHIRDIFMIDAPEYLLSLTGKYVLSELGSPGKSGSFFYFSQDYRFIIKTISKTEHKFFRRILRAYYEHVKANPDTLLCRILGLHRVKVAGGKKIPFVVMGNVFPANKDVHETFDLKGSTVGRVFLQMMNIMDYSLLLGIHNLETGNRENIRDNTLAAFEPNPETLVRRRTVRTGTGSRSRSNSGHRRAVTDPVLEPTRAILPDDSPPERQYFAFYSELGGIKAADADGEEEGEVYFMGIIDIFTEWSPYKKVEHFFKSLLGNGRNISAVNSVSYGRRFMAFIEKACR</sequence>
<comment type="caution">
    <text evidence="4">The sequence shown here is derived from an EMBL/GenBank/DDBJ whole genome shotgun (WGS) entry which is preliminary data.</text>
</comment>
<dbReference type="PROSITE" id="PS51455">
    <property type="entry name" value="PIPK"/>
    <property type="match status" value="1"/>
</dbReference>
<dbReference type="InterPro" id="IPR027484">
    <property type="entry name" value="PInositol-4-P-5-kinase_N"/>
</dbReference>
<dbReference type="AlphaFoldDB" id="A0A1Y2C239"/>
<dbReference type="GO" id="GO:0046854">
    <property type="term" value="P:phosphatidylinositol phosphate biosynthetic process"/>
    <property type="evidence" value="ECO:0007669"/>
    <property type="project" value="TreeGrafter"/>
</dbReference>
<name>A0A1Y2C239_9FUNG</name>
<dbReference type="InterPro" id="IPR023610">
    <property type="entry name" value="PInositol-4/5-P-5/4-kinase"/>
</dbReference>
<feature type="domain" description="PIPK" evidence="3">
    <location>
        <begin position="94"/>
        <end position="449"/>
    </location>
</feature>
<feature type="region of interest" description="Disordered" evidence="2">
    <location>
        <begin position="333"/>
        <end position="352"/>
    </location>
</feature>
<keyword evidence="1" id="KW-0808">Transferase</keyword>
<dbReference type="GO" id="GO:0016308">
    <property type="term" value="F:1-phosphatidylinositol-4-phosphate 5-kinase activity"/>
    <property type="evidence" value="ECO:0007669"/>
    <property type="project" value="TreeGrafter"/>
</dbReference>
<feature type="region of interest" description="Disordered" evidence="2">
    <location>
        <begin position="61"/>
        <end position="85"/>
    </location>
</feature>
<evidence type="ECO:0000313" key="5">
    <source>
        <dbReference type="Proteomes" id="UP000193642"/>
    </source>
</evidence>
<evidence type="ECO:0000256" key="1">
    <source>
        <dbReference type="PROSITE-ProRule" id="PRU00781"/>
    </source>
</evidence>
<dbReference type="STRING" id="329046.A0A1Y2C239"/>
<proteinExistence type="predicted"/>
<keyword evidence="5" id="KW-1185">Reference proteome</keyword>